<evidence type="ECO:0000313" key="3">
    <source>
        <dbReference type="EMBL" id="KAK4040938.1"/>
    </source>
</evidence>
<keyword evidence="4" id="KW-1185">Reference proteome</keyword>
<dbReference type="PANTHER" id="PTHR35186">
    <property type="entry name" value="ANK_REP_REGION DOMAIN-CONTAINING PROTEIN"/>
    <property type="match status" value="1"/>
</dbReference>
<keyword evidence="1" id="KW-0732">Signal</keyword>
<feature type="signal peptide" evidence="1">
    <location>
        <begin position="1"/>
        <end position="20"/>
    </location>
</feature>
<evidence type="ECO:0000256" key="1">
    <source>
        <dbReference type="SAM" id="SignalP"/>
    </source>
</evidence>
<protein>
    <recommendedName>
        <fullName evidence="2">DUF7580 domain-containing protein</fullName>
    </recommendedName>
</protein>
<gene>
    <name evidence="3" type="ORF">C8A01DRAFT_15233</name>
</gene>
<dbReference type="Pfam" id="PF24476">
    <property type="entry name" value="DUF7580"/>
    <property type="match status" value="1"/>
</dbReference>
<reference evidence="4" key="1">
    <citation type="journal article" date="2023" name="Mol. Phylogenet. Evol.">
        <title>Genome-scale phylogeny and comparative genomics of the fungal order Sordariales.</title>
        <authorList>
            <person name="Hensen N."/>
            <person name="Bonometti L."/>
            <person name="Westerberg I."/>
            <person name="Brannstrom I.O."/>
            <person name="Guillou S."/>
            <person name="Cros-Aarteil S."/>
            <person name="Calhoun S."/>
            <person name="Haridas S."/>
            <person name="Kuo A."/>
            <person name="Mondo S."/>
            <person name="Pangilinan J."/>
            <person name="Riley R."/>
            <person name="LaButti K."/>
            <person name="Andreopoulos B."/>
            <person name="Lipzen A."/>
            <person name="Chen C."/>
            <person name="Yan M."/>
            <person name="Daum C."/>
            <person name="Ng V."/>
            <person name="Clum A."/>
            <person name="Steindorff A."/>
            <person name="Ohm R.A."/>
            <person name="Martin F."/>
            <person name="Silar P."/>
            <person name="Natvig D.O."/>
            <person name="Lalanne C."/>
            <person name="Gautier V."/>
            <person name="Ament-Velasquez S.L."/>
            <person name="Kruys A."/>
            <person name="Hutchinson M.I."/>
            <person name="Powell A.J."/>
            <person name="Barry K."/>
            <person name="Miller A.N."/>
            <person name="Grigoriev I.V."/>
            <person name="Debuchy R."/>
            <person name="Gladieux P."/>
            <person name="Hiltunen Thoren M."/>
            <person name="Johannesson H."/>
        </authorList>
    </citation>
    <scope>NUCLEOTIDE SEQUENCE [LARGE SCALE GENOMIC DNA]</scope>
    <source>
        <strain evidence="4">CBS 284.82</strain>
    </source>
</reference>
<dbReference type="PANTHER" id="PTHR35186:SF4">
    <property type="entry name" value="PRION-INHIBITION AND PROPAGATION HELO DOMAIN-CONTAINING PROTEIN"/>
    <property type="match status" value="1"/>
</dbReference>
<feature type="domain" description="DUF7580" evidence="2">
    <location>
        <begin position="183"/>
        <end position="578"/>
    </location>
</feature>
<evidence type="ECO:0000259" key="2">
    <source>
        <dbReference type="Pfam" id="PF24476"/>
    </source>
</evidence>
<dbReference type="AlphaFoldDB" id="A0AAN6PH90"/>
<dbReference type="EMBL" id="MU854366">
    <property type="protein sequence ID" value="KAK4040938.1"/>
    <property type="molecule type" value="Genomic_DNA"/>
</dbReference>
<evidence type="ECO:0000313" key="4">
    <source>
        <dbReference type="Proteomes" id="UP001303115"/>
    </source>
</evidence>
<dbReference type="Proteomes" id="UP001303115">
    <property type="component" value="Unassembled WGS sequence"/>
</dbReference>
<comment type="caution">
    <text evidence="3">The sequence shown here is derived from an EMBL/GenBank/DDBJ whole genome shotgun (WGS) entry which is preliminary data.</text>
</comment>
<name>A0AAN6PH90_9PEZI</name>
<dbReference type="InterPro" id="IPR056002">
    <property type="entry name" value="DUF7580"/>
</dbReference>
<feature type="chain" id="PRO_5042838567" description="DUF7580 domain-containing protein" evidence="1">
    <location>
        <begin position="21"/>
        <end position="579"/>
    </location>
</feature>
<proteinExistence type="predicted"/>
<accession>A0AAN6PH90</accession>
<organism evidence="3 4">
    <name type="scientific">Parachaetomium inaequale</name>
    <dbReference type="NCBI Taxonomy" id="2588326"/>
    <lineage>
        <taxon>Eukaryota</taxon>
        <taxon>Fungi</taxon>
        <taxon>Dikarya</taxon>
        <taxon>Ascomycota</taxon>
        <taxon>Pezizomycotina</taxon>
        <taxon>Sordariomycetes</taxon>
        <taxon>Sordariomycetidae</taxon>
        <taxon>Sordariales</taxon>
        <taxon>Chaetomiaceae</taxon>
        <taxon>Parachaetomium</taxon>
    </lineage>
</organism>
<sequence length="579" mass="64902">MSGFEIAGVVLGSIPLLISALEHYGEGISTIQRWRKYQRERQSLIRNLQTEQVKLQNVFEKLLVGLVPASDIEVMIENPRGPLWRQEAIERKIRARLWMSWTVFDDTIEDIRIAIDEMQREIDSQRDGNVSELRRGIFTLKRFHYEERLSTIRNGVSNLENLTDRNIELEPERRVRSQTKLFSVLRDMAGSFYRALLTSFRCSCQHQVGLALQRRSADITPMDDDDRIMKDLSFQLAISYESMTRSDEANPEAVLSWQEIVVKATWTPPPLAPSQTTKLAPAKSKAKKSVSFLSFQSTTSTYSSGTSTTTVTNVVQNSTELHTLIPNLTMGVASSVAFSSVGVALDLCGTLHQAQKQAATDTFGTLVDQHPQATRRYSVHPAPSADDSRSWSVVSLRDILDQKSRFPPLSYRDRLRLAVVISSSVLQLHGTPWLPSILTSRHIFFIQKNNSPNPAMYWQPVLLRHLPGGEDQPVIDQTAITAERNPTLLSLGCVLIEVILGRTLDSRSARAGVDLMSDYVAAQGLMDEVRMKSSNYERAVASCVDGKLHRHGCGLEDGDLCQDVYSGVVALLERDLENS</sequence>